<dbReference type="EMBL" id="DVOC01000080">
    <property type="protein sequence ID" value="HIU91269.1"/>
    <property type="molecule type" value="Genomic_DNA"/>
</dbReference>
<sequence length="220" mass="25386">MQYFISDIHGHYDLFCRLMEKIKFCGGDTLYVLGDMIDKGPHSVRLLRLLFSQQNVFCIAGNHEYNLIKYYHALMRQTEDYDYVLRQLGERYEDRHLLDWDTVDKLETLPYFIEENFIAVHAGVPLQNGKILPLSQAMREQLVYDRDFLSPHCLPEGKCVLFGHTPTRSVCGRDGILMYPRGGKVNTICDCIKIHLDTGVYLGGVLGCVSFEGKCFYVKQ</sequence>
<dbReference type="AlphaFoldDB" id="A0A9D1SQC0"/>
<dbReference type="PANTHER" id="PTHR42850">
    <property type="entry name" value="METALLOPHOSPHOESTERASE"/>
    <property type="match status" value="1"/>
</dbReference>
<proteinExistence type="predicted"/>
<accession>A0A9D1SQC0</accession>
<dbReference type="Proteomes" id="UP000886852">
    <property type="component" value="Unassembled WGS sequence"/>
</dbReference>
<protein>
    <submittedName>
        <fullName evidence="2">Serine/threonine protein phosphatase</fullName>
    </submittedName>
</protein>
<dbReference type="Pfam" id="PF00149">
    <property type="entry name" value="Metallophos"/>
    <property type="match status" value="1"/>
</dbReference>
<dbReference type="InterPro" id="IPR050126">
    <property type="entry name" value="Ap4A_hydrolase"/>
</dbReference>
<dbReference type="GO" id="GO:0016791">
    <property type="term" value="F:phosphatase activity"/>
    <property type="evidence" value="ECO:0007669"/>
    <property type="project" value="TreeGrafter"/>
</dbReference>
<reference evidence="2" key="1">
    <citation type="submission" date="2020-10" db="EMBL/GenBank/DDBJ databases">
        <authorList>
            <person name="Gilroy R."/>
        </authorList>
    </citation>
    <scope>NUCLEOTIDE SEQUENCE</scope>
    <source>
        <strain evidence="2">ChiHjej12B11-7776</strain>
    </source>
</reference>
<evidence type="ECO:0000313" key="2">
    <source>
        <dbReference type="EMBL" id="HIU91269.1"/>
    </source>
</evidence>
<gene>
    <name evidence="2" type="ORF">IAC72_04600</name>
</gene>
<dbReference type="GO" id="GO:0005737">
    <property type="term" value="C:cytoplasm"/>
    <property type="evidence" value="ECO:0007669"/>
    <property type="project" value="TreeGrafter"/>
</dbReference>
<organism evidence="2 3">
    <name type="scientific">Candidatus Fimimonas merdipullorum</name>
    <dbReference type="NCBI Taxonomy" id="2840822"/>
    <lineage>
        <taxon>Bacteria</taxon>
        <taxon>Pseudomonadati</taxon>
        <taxon>Myxococcota</taxon>
        <taxon>Myxococcia</taxon>
        <taxon>Myxococcales</taxon>
        <taxon>Cystobacterineae</taxon>
        <taxon>Myxococcaceae</taxon>
        <taxon>Myxococcaceae incertae sedis</taxon>
        <taxon>Candidatus Fimimonas</taxon>
    </lineage>
</organism>
<reference evidence="2" key="2">
    <citation type="journal article" date="2021" name="PeerJ">
        <title>Extensive microbial diversity within the chicken gut microbiome revealed by metagenomics and culture.</title>
        <authorList>
            <person name="Gilroy R."/>
            <person name="Ravi A."/>
            <person name="Getino M."/>
            <person name="Pursley I."/>
            <person name="Horton D.L."/>
            <person name="Alikhan N.F."/>
            <person name="Baker D."/>
            <person name="Gharbi K."/>
            <person name="Hall N."/>
            <person name="Watson M."/>
            <person name="Adriaenssens E.M."/>
            <person name="Foster-Nyarko E."/>
            <person name="Jarju S."/>
            <person name="Secka A."/>
            <person name="Antonio M."/>
            <person name="Oren A."/>
            <person name="Chaudhuri R.R."/>
            <person name="La Ragione R."/>
            <person name="Hildebrand F."/>
            <person name="Pallen M.J."/>
        </authorList>
    </citation>
    <scope>NUCLEOTIDE SEQUENCE</scope>
    <source>
        <strain evidence="2">ChiHjej12B11-7776</strain>
    </source>
</reference>
<dbReference type="SUPFAM" id="SSF56300">
    <property type="entry name" value="Metallo-dependent phosphatases"/>
    <property type="match status" value="1"/>
</dbReference>
<dbReference type="InterPro" id="IPR004843">
    <property type="entry name" value="Calcineurin-like_PHP"/>
</dbReference>
<evidence type="ECO:0000313" key="3">
    <source>
        <dbReference type="Proteomes" id="UP000886852"/>
    </source>
</evidence>
<feature type="domain" description="Calcineurin-like phosphoesterase" evidence="1">
    <location>
        <begin position="4"/>
        <end position="170"/>
    </location>
</feature>
<evidence type="ECO:0000259" key="1">
    <source>
        <dbReference type="Pfam" id="PF00149"/>
    </source>
</evidence>
<dbReference type="Gene3D" id="3.60.21.10">
    <property type="match status" value="1"/>
</dbReference>
<name>A0A9D1SQC0_9BACT</name>
<dbReference type="InterPro" id="IPR029052">
    <property type="entry name" value="Metallo-depent_PP-like"/>
</dbReference>
<comment type="caution">
    <text evidence="2">The sequence shown here is derived from an EMBL/GenBank/DDBJ whole genome shotgun (WGS) entry which is preliminary data.</text>
</comment>
<dbReference type="PANTHER" id="PTHR42850:SF4">
    <property type="entry name" value="ZINC-DEPENDENT ENDOPOLYPHOSPHATASE"/>
    <property type="match status" value="1"/>
</dbReference>